<organism evidence="3">
    <name type="scientific">Leptosphaeria maculans (strain JN3 / isolate v23.1.3 / race Av1-4-5-6-7-8)</name>
    <name type="common">Blackleg fungus</name>
    <name type="synonym">Phoma lingam</name>
    <dbReference type="NCBI Taxonomy" id="985895"/>
    <lineage>
        <taxon>Eukaryota</taxon>
        <taxon>Fungi</taxon>
        <taxon>Dikarya</taxon>
        <taxon>Ascomycota</taxon>
        <taxon>Pezizomycotina</taxon>
        <taxon>Dothideomycetes</taxon>
        <taxon>Pleosporomycetidae</taxon>
        <taxon>Pleosporales</taxon>
        <taxon>Pleosporineae</taxon>
        <taxon>Leptosphaeriaceae</taxon>
        <taxon>Plenodomus</taxon>
        <taxon>Plenodomus lingam/Leptosphaeria maculans species complex</taxon>
    </lineage>
</organism>
<dbReference type="OrthoDB" id="4590707at2759"/>
<reference evidence="3" key="1">
    <citation type="journal article" date="2011" name="Nat. Commun.">
        <title>Effector diversification within compartments of the Leptosphaeria maculans genome affected by Repeat-Induced Point mutations.</title>
        <authorList>
            <person name="Rouxel T."/>
            <person name="Grandaubert J."/>
            <person name="Hane J.K."/>
            <person name="Hoede C."/>
            <person name="van de Wouw A.P."/>
            <person name="Couloux A."/>
            <person name="Dominguez V."/>
            <person name="Anthouard V."/>
            <person name="Bally P."/>
            <person name="Bourras S."/>
            <person name="Cozijnsen A.J."/>
            <person name="Ciuffetti L.M."/>
            <person name="Degrave A."/>
            <person name="Dilmaghani A."/>
            <person name="Duret L."/>
            <person name="Fudal I."/>
            <person name="Goodwin S.B."/>
            <person name="Gout L."/>
            <person name="Glaser N."/>
            <person name="Linglin J."/>
            <person name="Kema G.H.J."/>
            <person name="Lapalu N."/>
            <person name="Lawrence C.B."/>
            <person name="May K."/>
            <person name="Meyer M."/>
            <person name="Ollivier B."/>
            <person name="Poulain J."/>
            <person name="Schoch C.L."/>
            <person name="Simon A."/>
            <person name="Spatafora J.W."/>
            <person name="Stachowiak A."/>
            <person name="Turgeon B.G."/>
            <person name="Tyler B.M."/>
            <person name="Vincent D."/>
            <person name="Weissenbach J."/>
            <person name="Amselem J."/>
            <person name="Quesneville H."/>
            <person name="Oliver R.P."/>
            <person name="Wincker P."/>
            <person name="Balesdent M.-H."/>
            <person name="Howlett B.J."/>
        </authorList>
    </citation>
    <scope>NUCLEOTIDE SEQUENCE [LARGE SCALE GENOMIC DNA]</scope>
    <source>
        <strain evidence="3">JN3 / isolate v23.1.3 / race Av1-4-5-6-7-8</strain>
    </source>
</reference>
<feature type="compositionally biased region" description="Basic and acidic residues" evidence="1">
    <location>
        <begin position="81"/>
        <end position="99"/>
    </location>
</feature>
<dbReference type="RefSeq" id="XP_003840036.1">
    <property type="nucleotide sequence ID" value="XM_003839988.1"/>
</dbReference>
<dbReference type="eggNOG" id="ENOG502S4C0">
    <property type="taxonomic scope" value="Eukaryota"/>
</dbReference>
<accession>E4ZYN1</accession>
<dbReference type="OMA" id="NDNTEHT"/>
<dbReference type="Proteomes" id="UP000002668">
    <property type="component" value="Genome"/>
</dbReference>
<dbReference type="InParanoid" id="E4ZYN1"/>
<feature type="compositionally biased region" description="Basic and acidic residues" evidence="1">
    <location>
        <begin position="198"/>
        <end position="207"/>
    </location>
</feature>
<protein>
    <submittedName>
        <fullName evidence="2">Predicted protein</fullName>
    </submittedName>
</protein>
<dbReference type="AlphaFoldDB" id="E4ZYN1"/>
<dbReference type="STRING" id="985895.E4ZYN1"/>
<feature type="compositionally biased region" description="Polar residues" evidence="1">
    <location>
        <begin position="174"/>
        <end position="184"/>
    </location>
</feature>
<dbReference type="HOGENOM" id="CLU_1151632_0_0_1"/>
<keyword evidence="3" id="KW-1185">Reference proteome</keyword>
<dbReference type="GeneID" id="13290026"/>
<feature type="region of interest" description="Disordered" evidence="1">
    <location>
        <begin position="78"/>
        <end position="240"/>
    </location>
</feature>
<dbReference type="VEuPathDB" id="FungiDB:LEMA_P108220.1"/>
<gene>
    <name evidence="2" type="ORF">LEMA_P108220.1</name>
</gene>
<dbReference type="EMBL" id="FP929129">
    <property type="protein sequence ID" value="CBX96557.1"/>
    <property type="molecule type" value="Genomic_DNA"/>
</dbReference>
<feature type="compositionally biased region" description="Basic and acidic residues" evidence="1">
    <location>
        <begin position="223"/>
        <end position="240"/>
    </location>
</feature>
<evidence type="ECO:0000256" key="1">
    <source>
        <dbReference type="SAM" id="MobiDB-lite"/>
    </source>
</evidence>
<proteinExistence type="predicted"/>
<evidence type="ECO:0000313" key="2">
    <source>
        <dbReference type="EMBL" id="CBX96557.1"/>
    </source>
</evidence>
<feature type="compositionally biased region" description="Basic and acidic residues" evidence="1">
    <location>
        <begin position="121"/>
        <end position="173"/>
    </location>
</feature>
<name>E4ZYN1_LEPMJ</name>
<sequence length="240" mass="26214">MSFLRTTTLRASTLARAARQTPRYLRTAELQPWQRAVQRRTYASAHEGGAHAKTSDMPWAIGAVVGTAVGLYIVVNQDTSGGHHEDHGDDHAEKHHEEEAPAEDESTEEESKTDAEDDSKDDAKTETKDNSKDEKTDESNEDIKGAAGNSEEKDNQSPDKSDIADPRKAETKSQNETSGKQRGLSNDDTHHTSQIAKQPEKSKKGEGVAESAKLQGTVSTDRPGAENKEERGKSHIDKDA</sequence>
<evidence type="ECO:0000313" key="3">
    <source>
        <dbReference type="Proteomes" id="UP000002668"/>
    </source>
</evidence>